<protein>
    <submittedName>
        <fullName evidence="2">Uncharacterized protein</fullName>
    </submittedName>
</protein>
<organism evidence="2 3">
    <name type="scientific">Modicella reniformis</name>
    <dbReference type="NCBI Taxonomy" id="1440133"/>
    <lineage>
        <taxon>Eukaryota</taxon>
        <taxon>Fungi</taxon>
        <taxon>Fungi incertae sedis</taxon>
        <taxon>Mucoromycota</taxon>
        <taxon>Mortierellomycotina</taxon>
        <taxon>Mortierellomycetes</taxon>
        <taxon>Mortierellales</taxon>
        <taxon>Mortierellaceae</taxon>
        <taxon>Modicella</taxon>
    </lineage>
</organism>
<reference evidence="2" key="1">
    <citation type="journal article" date="2020" name="Fungal Divers.">
        <title>Resolving the Mortierellaceae phylogeny through synthesis of multi-gene phylogenetics and phylogenomics.</title>
        <authorList>
            <person name="Vandepol N."/>
            <person name="Liber J."/>
            <person name="Desiro A."/>
            <person name="Na H."/>
            <person name="Kennedy M."/>
            <person name="Barry K."/>
            <person name="Grigoriev I.V."/>
            <person name="Miller A.N."/>
            <person name="O'Donnell K."/>
            <person name="Stajich J.E."/>
            <person name="Bonito G."/>
        </authorList>
    </citation>
    <scope>NUCLEOTIDE SEQUENCE</scope>
    <source>
        <strain evidence="2">MES-2147</strain>
    </source>
</reference>
<accession>A0A9P6IKI0</accession>
<dbReference type="Proteomes" id="UP000749646">
    <property type="component" value="Unassembled WGS sequence"/>
</dbReference>
<evidence type="ECO:0000256" key="1">
    <source>
        <dbReference type="SAM" id="Phobius"/>
    </source>
</evidence>
<evidence type="ECO:0000313" key="3">
    <source>
        <dbReference type="Proteomes" id="UP000749646"/>
    </source>
</evidence>
<keyword evidence="1" id="KW-1133">Transmembrane helix</keyword>
<gene>
    <name evidence="2" type="ORF">BGZ65_005342</name>
</gene>
<dbReference type="EMBL" id="JAAAHW010010116">
    <property type="protein sequence ID" value="KAF9930479.1"/>
    <property type="molecule type" value="Genomic_DNA"/>
</dbReference>
<evidence type="ECO:0000313" key="2">
    <source>
        <dbReference type="EMBL" id="KAF9930479.1"/>
    </source>
</evidence>
<name>A0A9P6IKI0_9FUNG</name>
<feature type="transmembrane region" description="Helical" evidence="1">
    <location>
        <begin position="6"/>
        <end position="28"/>
    </location>
</feature>
<keyword evidence="1" id="KW-0472">Membrane</keyword>
<keyword evidence="3" id="KW-1185">Reference proteome</keyword>
<keyword evidence="1" id="KW-0812">Transmembrane</keyword>
<proteinExistence type="predicted"/>
<dbReference type="AlphaFoldDB" id="A0A9P6IKI0"/>
<comment type="caution">
    <text evidence="2">The sequence shown here is derived from an EMBL/GenBank/DDBJ whole genome shotgun (WGS) entry which is preliminary data.</text>
</comment>
<sequence>MQMWQYYSYQNITSNVSVILVCVMLYRFHKYHELLKYMIINKLVNIVTDMHLVLKFLRNALEKHNVNILSAAEKLRLSISFHY</sequence>